<dbReference type="GO" id="GO:0016620">
    <property type="term" value="F:oxidoreductase activity, acting on the aldehyde or oxo group of donors, NAD or NADP as acceptor"/>
    <property type="evidence" value="ECO:0007669"/>
    <property type="project" value="InterPro"/>
</dbReference>
<dbReference type="Gene3D" id="3.30.360.10">
    <property type="entry name" value="Dihydrodipicolinate Reductase, domain 2"/>
    <property type="match status" value="1"/>
</dbReference>
<dbReference type="PANTHER" id="PTHR43796:SF2">
    <property type="entry name" value="CARBOXYNORSPERMIDINE SYNTHASE"/>
    <property type="match status" value="1"/>
</dbReference>
<dbReference type="Gene3D" id="3.40.50.720">
    <property type="entry name" value="NAD(P)-binding Rossmann-like Domain"/>
    <property type="match status" value="1"/>
</dbReference>
<dbReference type="SMART" id="SM00859">
    <property type="entry name" value="Semialdhyde_dh"/>
    <property type="match status" value="1"/>
</dbReference>
<feature type="domain" description="Semialdehyde dehydrogenase NAD-binding" evidence="1">
    <location>
        <begin position="101"/>
        <end position="212"/>
    </location>
</feature>
<dbReference type="PANTHER" id="PTHR43796">
    <property type="entry name" value="CARBOXYNORSPERMIDINE SYNTHASE"/>
    <property type="match status" value="1"/>
</dbReference>
<accession>A0A833H228</accession>
<name>A0A833H228_9LEPT</name>
<evidence type="ECO:0000313" key="3">
    <source>
        <dbReference type="Proteomes" id="UP000460298"/>
    </source>
</evidence>
<dbReference type="Pfam" id="PF03435">
    <property type="entry name" value="Sacchrp_dh_NADP"/>
    <property type="match status" value="1"/>
</dbReference>
<dbReference type="GO" id="GO:0051287">
    <property type="term" value="F:NAD binding"/>
    <property type="evidence" value="ECO:0007669"/>
    <property type="project" value="InterPro"/>
</dbReference>
<protein>
    <submittedName>
        <fullName evidence="2">KR domain-containing protein</fullName>
    </submittedName>
</protein>
<evidence type="ECO:0000313" key="2">
    <source>
        <dbReference type="EMBL" id="KAB2932996.1"/>
    </source>
</evidence>
<evidence type="ECO:0000259" key="1">
    <source>
        <dbReference type="SMART" id="SM00859"/>
    </source>
</evidence>
<reference evidence="2 3" key="1">
    <citation type="submission" date="2019-10" db="EMBL/GenBank/DDBJ databases">
        <title>Extracellular Electron Transfer in a Candidatus Methanoperedens spp. Enrichment Culture.</title>
        <authorList>
            <person name="Berger S."/>
            <person name="Rangel Shaw D."/>
            <person name="Berben T."/>
            <person name="In 'T Zandt M."/>
            <person name="Frank J."/>
            <person name="Reimann J."/>
            <person name="Jetten M.S.M."/>
            <person name="Welte C.U."/>
        </authorList>
    </citation>
    <scope>NUCLEOTIDE SEQUENCE [LARGE SCALE GENOMIC DNA]</scope>
    <source>
        <strain evidence="2">SB12</strain>
    </source>
</reference>
<comment type="caution">
    <text evidence="2">The sequence shown here is derived from an EMBL/GenBank/DDBJ whole genome shotgun (WGS) entry which is preliminary data.</text>
</comment>
<gene>
    <name evidence="2" type="ORF">F9K24_09010</name>
</gene>
<dbReference type="InterPro" id="IPR000534">
    <property type="entry name" value="Semialdehyde_DH_NAD-bd"/>
</dbReference>
<sequence length="452" mass="49334">MGRQGRFSHSLDVLPTTGFCAGTHSAEGFWRTGSLLSLMVPVRLGGSGSTGERRATGPLQTTTYSVKRRCYLRYVLGGAYGNRWSRPPARPIREEKMSPKKILIIGGYGSVGRGIAERLCRQVPQQIVIAGRNLRKAEKLAGELGPQIEPTVLDVSNIAASQSVLQGVGIVVMCLDSNNVEVARQCVRRGIHYVDISADYSTLSQIEELRNQAEGTGTTAVLSVGLSPGITNLMAKHCKSRVPDITSVDIDILLGMGDSHGEAAIRWTLENAITQFAVHTPGGAVTVQSLSNGKKTTFPGVIGTRTTYRFNFSDQYVLPHTLGLSTVNTRLCFDSAFATGLFVTIRKTGLGWLLASRGSQDFLIKLLQRVRFGSDEFILKTEGWNDRPQYECSLTGTGEGNATGTVAAWVTRQLLESPRPPGVFHIEQLFDLKDFLNRPEARNLKFEESTSR</sequence>
<dbReference type="SUPFAM" id="SSF51735">
    <property type="entry name" value="NAD(P)-binding Rossmann-fold domains"/>
    <property type="match status" value="1"/>
</dbReference>
<dbReference type="InterPro" id="IPR005097">
    <property type="entry name" value="Sacchrp_dh_NADP-bd"/>
</dbReference>
<dbReference type="Proteomes" id="UP000460298">
    <property type="component" value="Unassembled WGS sequence"/>
</dbReference>
<dbReference type="AlphaFoldDB" id="A0A833H228"/>
<organism evidence="2 3">
    <name type="scientific">Leptonema illini</name>
    <dbReference type="NCBI Taxonomy" id="183"/>
    <lineage>
        <taxon>Bacteria</taxon>
        <taxon>Pseudomonadati</taxon>
        <taxon>Spirochaetota</taxon>
        <taxon>Spirochaetia</taxon>
        <taxon>Leptospirales</taxon>
        <taxon>Leptospiraceae</taxon>
        <taxon>Leptonema</taxon>
    </lineage>
</organism>
<proteinExistence type="predicted"/>
<dbReference type="EMBL" id="WBUI01000007">
    <property type="protein sequence ID" value="KAB2932996.1"/>
    <property type="molecule type" value="Genomic_DNA"/>
</dbReference>
<dbReference type="InterPro" id="IPR036291">
    <property type="entry name" value="NAD(P)-bd_dom_sf"/>
</dbReference>